<dbReference type="Proteomes" id="UP000269221">
    <property type="component" value="Unassembled WGS sequence"/>
</dbReference>
<feature type="compositionally biased region" description="Basic and acidic residues" evidence="1">
    <location>
        <begin position="149"/>
        <end position="162"/>
    </location>
</feature>
<reference evidence="2 3" key="1">
    <citation type="submission" date="2018-07" db="EMBL/GenBank/DDBJ databases">
        <title>A high quality draft genome assembly of the barn swallow (H. rustica rustica).</title>
        <authorList>
            <person name="Formenti G."/>
            <person name="Chiara M."/>
            <person name="Poveda L."/>
            <person name="Francoijs K.-J."/>
            <person name="Bonisoli-Alquati A."/>
            <person name="Canova L."/>
            <person name="Gianfranceschi L."/>
            <person name="Horner D.S."/>
            <person name="Saino N."/>
        </authorList>
    </citation>
    <scope>NUCLEOTIDE SEQUENCE [LARGE SCALE GENOMIC DNA]</scope>
    <source>
        <strain evidence="2">Chelidonia</strain>
        <tissue evidence="2">Blood</tissue>
    </source>
</reference>
<gene>
    <name evidence="2" type="ORF">DUI87_15397</name>
</gene>
<accession>A0A3M0K413</accession>
<evidence type="ECO:0000256" key="1">
    <source>
        <dbReference type="SAM" id="MobiDB-lite"/>
    </source>
</evidence>
<evidence type="ECO:0000313" key="2">
    <source>
        <dbReference type="EMBL" id="RMC07926.1"/>
    </source>
</evidence>
<organism evidence="2 3">
    <name type="scientific">Hirundo rustica rustica</name>
    <dbReference type="NCBI Taxonomy" id="333673"/>
    <lineage>
        <taxon>Eukaryota</taxon>
        <taxon>Metazoa</taxon>
        <taxon>Chordata</taxon>
        <taxon>Craniata</taxon>
        <taxon>Vertebrata</taxon>
        <taxon>Euteleostomi</taxon>
        <taxon>Archelosauria</taxon>
        <taxon>Archosauria</taxon>
        <taxon>Dinosauria</taxon>
        <taxon>Saurischia</taxon>
        <taxon>Theropoda</taxon>
        <taxon>Coelurosauria</taxon>
        <taxon>Aves</taxon>
        <taxon>Neognathae</taxon>
        <taxon>Neoaves</taxon>
        <taxon>Telluraves</taxon>
        <taxon>Australaves</taxon>
        <taxon>Passeriformes</taxon>
        <taxon>Sylvioidea</taxon>
        <taxon>Hirundinidae</taxon>
        <taxon>Hirundo</taxon>
    </lineage>
</organism>
<dbReference type="AlphaFoldDB" id="A0A3M0K413"/>
<protein>
    <submittedName>
        <fullName evidence="2">Uncharacterized protein</fullName>
    </submittedName>
</protein>
<keyword evidence="3" id="KW-1185">Reference proteome</keyword>
<feature type="region of interest" description="Disordered" evidence="1">
    <location>
        <begin position="146"/>
        <end position="171"/>
    </location>
</feature>
<comment type="caution">
    <text evidence="2">The sequence shown here is derived from an EMBL/GenBank/DDBJ whole genome shotgun (WGS) entry which is preliminary data.</text>
</comment>
<proteinExistence type="predicted"/>
<sequence length="171" mass="18494">MPPRCNFLGRFEARGHGLGAQRCQGQVSAVNLVRHLNDELGGLSGCATLKMATGYRVPDLPKMVAKRAGKLEDPKVHLVDCLQAILTMVPPGYNFLWCFHVCGHGLWAQTCRGHVQGVNFSQAALIAAYGGLMCARKKDGGWTGSDFTLNKDGDQQGRKSRDATPNMAPVN</sequence>
<evidence type="ECO:0000313" key="3">
    <source>
        <dbReference type="Proteomes" id="UP000269221"/>
    </source>
</evidence>
<name>A0A3M0K413_HIRRU</name>
<dbReference type="EMBL" id="QRBI01000119">
    <property type="protein sequence ID" value="RMC07926.1"/>
    <property type="molecule type" value="Genomic_DNA"/>
</dbReference>